<organism evidence="2 3">
    <name type="scientific">Frankia nepalensis</name>
    <dbReference type="NCBI Taxonomy" id="1836974"/>
    <lineage>
        <taxon>Bacteria</taxon>
        <taxon>Bacillati</taxon>
        <taxon>Actinomycetota</taxon>
        <taxon>Actinomycetes</taxon>
        <taxon>Frankiales</taxon>
        <taxon>Frankiaceae</taxon>
        <taxon>Frankia</taxon>
    </lineage>
</organism>
<accession>A0A937R7R4</accession>
<feature type="compositionally biased region" description="Pro residues" evidence="1">
    <location>
        <begin position="582"/>
        <end position="592"/>
    </location>
</feature>
<feature type="compositionally biased region" description="Pro residues" evidence="1">
    <location>
        <begin position="39"/>
        <end position="53"/>
    </location>
</feature>
<keyword evidence="3" id="KW-1185">Reference proteome</keyword>
<feature type="non-terminal residue" evidence="2">
    <location>
        <position position="629"/>
    </location>
</feature>
<name>A0A937R7R4_9ACTN</name>
<feature type="compositionally biased region" description="Pro residues" evidence="1">
    <location>
        <begin position="553"/>
        <end position="571"/>
    </location>
</feature>
<feature type="compositionally biased region" description="Pro residues" evidence="1">
    <location>
        <begin position="599"/>
        <end position="629"/>
    </location>
</feature>
<feature type="compositionally biased region" description="Gly residues" evidence="1">
    <location>
        <begin position="515"/>
        <end position="531"/>
    </location>
</feature>
<comment type="caution">
    <text evidence="2">The sequence shown here is derived from an EMBL/GenBank/DDBJ whole genome shotgun (WGS) entry which is preliminary data.</text>
</comment>
<sequence length="629" mass="64010">MSDTATGGAVGEPGGLPISPSALSARPYVRSATARTGAPTPPAPDQPAGPPGPGEGALRASFADLASASPSGPAAGELAVYSGGPGLVAYDPAAAAKGEPPLLLRSVVDLREVWLPLLAAATVRSISLLGTERGATTALLVELLRSSGGGRLLVADPEPGRVPPAGRGLDIQVVRDRGAAALDGHTPTDAYLVDADANYATVLGTLGAIDDAVQEFGRTTFPLVVVHDVGWPTGRRDQYTAPDRLTDADLQPHSWDAGVTLASPDAVVGRGLRGDGAFAWALAEGGPRNGVRTAVEEFVAGHPELRFFTVAPVFGLGIVVDRRAPYAARIAELLAPWVANPLLVRLERNRLDLYLRVVALRDEALALARLHHAELERLEVERLRLVAADMEKTDRIAELERALAAERAATADALNARLEEPRLVAAARSADSKLRARLRRGPSRLEQARARFAEEERRRREAGETDATGGPLALPPGETASPGRGGAARALPAGSGTAAGPGTTAAAPEEAVGLDGAGPGLSRPGGHGGGADLLADGRGEPTPGLWTPDSRGPWPPPPSSAAWAPPPPVPPAAGSGGVLLTPPGPAVPPAGPAPGLSRPVPPPPPAPPPPRAPPPPPPGAPPPPGGGPP</sequence>
<dbReference type="EMBL" id="JAEACQ010000152">
    <property type="protein sequence ID" value="MBL7626901.1"/>
    <property type="molecule type" value="Genomic_DNA"/>
</dbReference>
<proteinExistence type="predicted"/>
<evidence type="ECO:0000313" key="2">
    <source>
        <dbReference type="EMBL" id="MBL7626901.1"/>
    </source>
</evidence>
<dbReference type="Proteomes" id="UP000604475">
    <property type="component" value="Unassembled WGS sequence"/>
</dbReference>
<feature type="region of interest" description="Disordered" evidence="1">
    <location>
        <begin position="1"/>
        <end position="58"/>
    </location>
</feature>
<evidence type="ECO:0000313" key="3">
    <source>
        <dbReference type="Proteomes" id="UP000604475"/>
    </source>
</evidence>
<dbReference type="AlphaFoldDB" id="A0A937R7R4"/>
<evidence type="ECO:0000256" key="1">
    <source>
        <dbReference type="SAM" id="MobiDB-lite"/>
    </source>
</evidence>
<reference evidence="2" key="1">
    <citation type="submission" date="2020-12" db="EMBL/GenBank/DDBJ databases">
        <title>Genomic characterization of non-nitrogen-fixing Frankia strains.</title>
        <authorList>
            <person name="Carlos-Shanley C."/>
            <person name="Guerra T."/>
            <person name="Hahn D."/>
        </authorList>
    </citation>
    <scope>NUCLEOTIDE SEQUENCE</scope>
    <source>
        <strain evidence="2">CN6</strain>
    </source>
</reference>
<feature type="region of interest" description="Disordered" evidence="1">
    <location>
        <begin position="438"/>
        <end position="629"/>
    </location>
</feature>
<feature type="compositionally biased region" description="Low complexity" evidence="1">
    <location>
        <begin position="487"/>
        <end position="511"/>
    </location>
</feature>
<protein>
    <submittedName>
        <fullName evidence="2">Uncharacterized protein</fullName>
    </submittedName>
</protein>
<feature type="compositionally biased region" description="Basic and acidic residues" evidence="1">
    <location>
        <begin position="446"/>
        <end position="463"/>
    </location>
</feature>
<gene>
    <name evidence="2" type="ORF">I7412_06910</name>
</gene>